<dbReference type="PANTHER" id="PTHR41536">
    <property type="entry name" value="PKHD-TYPE HYDROXYLASE YBIX"/>
    <property type="match status" value="1"/>
</dbReference>
<dbReference type="GO" id="GO:0051213">
    <property type="term" value="F:dioxygenase activity"/>
    <property type="evidence" value="ECO:0007669"/>
    <property type="project" value="UniProtKB-KW"/>
</dbReference>
<gene>
    <name evidence="9" type="ORF">ACFFGE_05050</name>
</gene>
<feature type="binding site" evidence="7">
    <location>
        <position position="96"/>
    </location>
    <ligand>
        <name>Fe cation</name>
        <dbReference type="ChEBI" id="CHEBI:24875"/>
    </ligand>
</feature>
<feature type="domain" description="Fe2OG dioxygenase" evidence="8">
    <location>
        <begin position="78"/>
        <end position="176"/>
    </location>
</feature>
<dbReference type="InterPro" id="IPR005123">
    <property type="entry name" value="Oxoglu/Fe-dep_dioxygenase_dom"/>
</dbReference>
<dbReference type="SMART" id="SM00702">
    <property type="entry name" value="P4Hc"/>
    <property type="match status" value="1"/>
</dbReference>
<evidence type="ECO:0000313" key="9">
    <source>
        <dbReference type="EMBL" id="MFC0633246.1"/>
    </source>
</evidence>
<organism evidence="9 10">
    <name type="scientific">Brevundimonas balnearis</name>
    <dbReference type="NCBI Taxonomy" id="1572858"/>
    <lineage>
        <taxon>Bacteria</taxon>
        <taxon>Pseudomonadati</taxon>
        <taxon>Pseudomonadota</taxon>
        <taxon>Alphaproteobacteria</taxon>
        <taxon>Caulobacterales</taxon>
        <taxon>Caulobacteraceae</taxon>
        <taxon>Brevundimonas</taxon>
    </lineage>
</organism>
<keyword evidence="2 7" id="KW-0479">Metal-binding</keyword>
<comment type="cofactor">
    <cofactor evidence="1 7">
        <name>L-ascorbate</name>
        <dbReference type="ChEBI" id="CHEBI:38290"/>
    </cofactor>
</comment>
<evidence type="ECO:0000259" key="8">
    <source>
        <dbReference type="PROSITE" id="PS51471"/>
    </source>
</evidence>
<dbReference type="HAMAP" id="MF_00657">
    <property type="entry name" value="Hydroxyl_YbiX"/>
    <property type="match status" value="1"/>
</dbReference>
<dbReference type="NCBIfam" id="NF003974">
    <property type="entry name" value="PRK05467.1-3"/>
    <property type="match status" value="1"/>
</dbReference>
<dbReference type="InterPro" id="IPR023550">
    <property type="entry name" value="PKHD_hydroxylase"/>
</dbReference>
<feature type="binding site" evidence="7">
    <location>
        <position position="157"/>
    </location>
    <ligand>
        <name>Fe cation</name>
        <dbReference type="ChEBI" id="CHEBI:24875"/>
    </ligand>
</feature>
<evidence type="ECO:0000256" key="1">
    <source>
        <dbReference type="ARBA" id="ARBA00001961"/>
    </source>
</evidence>
<dbReference type="Pfam" id="PF13640">
    <property type="entry name" value="2OG-FeII_Oxy_3"/>
    <property type="match status" value="1"/>
</dbReference>
<evidence type="ECO:0000256" key="6">
    <source>
        <dbReference type="ARBA" id="ARBA00023004"/>
    </source>
</evidence>
<keyword evidence="5 7" id="KW-0560">Oxidoreductase</keyword>
<dbReference type="Proteomes" id="UP001589906">
    <property type="component" value="Unassembled WGS sequence"/>
</dbReference>
<name>A0ABV6R0U9_9CAUL</name>
<evidence type="ECO:0000256" key="7">
    <source>
        <dbReference type="HAMAP-Rule" id="MF_00657"/>
    </source>
</evidence>
<dbReference type="InterPro" id="IPR044862">
    <property type="entry name" value="Pro_4_hyd_alph_FE2OG_OXY"/>
</dbReference>
<evidence type="ECO:0000256" key="2">
    <source>
        <dbReference type="ARBA" id="ARBA00022723"/>
    </source>
</evidence>
<reference evidence="9 10" key="1">
    <citation type="submission" date="2024-09" db="EMBL/GenBank/DDBJ databases">
        <authorList>
            <person name="Sun Q."/>
            <person name="Mori K."/>
        </authorList>
    </citation>
    <scope>NUCLEOTIDE SEQUENCE [LARGE SCALE GENOMIC DNA]</scope>
    <source>
        <strain evidence="9 10">NCAIM B.02621</strain>
    </source>
</reference>
<dbReference type="PANTHER" id="PTHR41536:SF1">
    <property type="entry name" value="PKHD-TYPE HYDROXYLASE YBIX"/>
    <property type="match status" value="1"/>
</dbReference>
<evidence type="ECO:0000256" key="4">
    <source>
        <dbReference type="ARBA" id="ARBA00022964"/>
    </source>
</evidence>
<comment type="caution">
    <text evidence="9">The sequence shown here is derived from an EMBL/GenBank/DDBJ whole genome shotgun (WGS) entry which is preliminary data.</text>
</comment>
<protein>
    <submittedName>
        <fullName evidence="9">Fe2+-dependent dioxygenase</fullName>
    </submittedName>
</protein>
<feature type="binding site" evidence="7">
    <location>
        <position position="167"/>
    </location>
    <ligand>
        <name>2-oxoglutarate</name>
        <dbReference type="ChEBI" id="CHEBI:16810"/>
    </ligand>
</feature>
<dbReference type="RefSeq" id="WP_376834919.1">
    <property type="nucleotide sequence ID" value="NZ_JBHLSW010000003.1"/>
</dbReference>
<evidence type="ECO:0000256" key="5">
    <source>
        <dbReference type="ARBA" id="ARBA00023002"/>
    </source>
</evidence>
<dbReference type="PROSITE" id="PS51471">
    <property type="entry name" value="FE2OG_OXY"/>
    <property type="match status" value="1"/>
</dbReference>
<dbReference type="InterPro" id="IPR006620">
    <property type="entry name" value="Pro_4_hyd_alph"/>
</dbReference>
<proteinExistence type="inferred from homology"/>
<accession>A0ABV6R0U9</accession>
<feature type="binding site" evidence="7">
    <location>
        <position position="98"/>
    </location>
    <ligand>
        <name>Fe cation</name>
        <dbReference type="ChEBI" id="CHEBI:24875"/>
    </ligand>
</feature>
<evidence type="ECO:0000313" key="10">
    <source>
        <dbReference type="Proteomes" id="UP001589906"/>
    </source>
</evidence>
<comment type="cofactor">
    <cofactor evidence="7">
        <name>Fe(2+)</name>
        <dbReference type="ChEBI" id="CHEBI:29033"/>
    </cofactor>
    <text evidence="7">Binds 1 Fe(2+) ion per subunit.</text>
</comment>
<keyword evidence="10" id="KW-1185">Reference proteome</keyword>
<sequence>MLLIAGGVLDDAALAWALAEIEALDWRPGHETAGPAAREVKRNEQADLTSARGQALEAFVRKRILSHPIVALAARPRRLSRLLLSRTDVGGGYGPHVDNALMGGEDARLRSDLSFTLFLTPPDAYDGGALRIHAPLQDTEIRLPPGDLILYPSGAVHEVTTVERGRRLAFVGWIESQVRDPSAREVLWDLEQARAAWPAAHDPAGRMALDKAIGALLRRWAAS</sequence>
<evidence type="ECO:0000256" key="3">
    <source>
        <dbReference type="ARBA" id="ARBA00022896"/>
    </source>
</evidence>
<keyword evidence="4 7" id="KW-0223">Dioxygenase</keyword>
<dbReference type="EMBL" id="JBHLSW010000003">
    <property type="protein sequence ID" value="MFC0633246.1"/>
    <property type="molecule type" value="Genomic_DNA"/>
</dbReference>
<dbReference type="Gene3D" id="2.60.120.620">
    <property type="entry name" value="q2cbj1_9rhob like domain"/>
    <property type="match status" value="1"/>
</dbReference>
<keyword evidence="3 7" id="KW-0847">Vitamin C</keyword>
<keyword evidence="6 7" id="KW-0408">Iron</keyword>